<accession>A0ABY4GQH3</accession>
<feature type="domain" description="HTH cro/C1-type" evidence="1">
    <location>
        <begin position="13"/>
        <end position="64"/>
    </location>
</feature>
<proteinExistence type="predicted"/>
<gene>
    <name evidence="2" type="ORF">MUN87_04745</name>
</gene>
<evidence type="ECO:0000259" key="1">
    <source>
        <dbReference type="PROSITE" id="PS50943"/>
    </source>
</evidence>
<evidence type="ECO:0000313" key="2">
    <source>
        <dbReference type="EMBL" id="UOQ86210.1"/>
    </source>
</evidence>
<dbReference type="InterPro" id="IPR001387">
    <property type="entry name" value="Cro/C1-type_HTH"/>
</dbReference>
<name>A0ABY4GQH3_9BACI</name>
<reference evidence="2 3" key="1">
    <citation type="submission" date="2022-04" db="EMBL/GenBank/DDBJ databases">
        <title>Gracilibacillus sp. isolated from saltern.</title>
        <authorList>
            <person name="Won M."/>
            <person name="Lee C.-M."/>
            <person name="Woen H.-Y."/>
            <person name="Kwon S.-W."/>
        </authorList>
    </citation>
    <scope>NUCLEOTIDE SEQUENCE [LARGE SCALE GENOMIC DNA]</scope>
    <source>
        <strain evidence="2 3">SSPM10-3</strain>
    </source>
</reference>
<dbReference type="RefSeq" id="WP_244746531.1">
    <property type="nucleotide sequence ID" value="NZ_CP095071.1"/>
</dbReference>
<dbReference type="Pfam" id="PF13443">
    <property type="entry name" value="HTH_26"/>
    <property type="match status" value="1"/>
</dbReference>
<dbReference type="CDD" id="cd00093">
    <property type="entry name" value="HTH_XRE"/>
    <property type="match status" value="1"/>
</dbReference>
<keyword evidence="3" id="KW-1185">Reference proteome</keyword>
<dbReference type="Proteomes" id="UP000831537">
    <property type="component" value="Chromosome"/>
</dbReference>
<protein>
    <submittedName>
        <fullName evidence="2">Helix-turn-helix transcriptional regulator</fullName>
    </submittedName>
</protein>
<dbReference type="Gene3D" id="1.10.260.40">
    <property type="entry name" value="lambda repressor-like DNA-binding domains"/>
    <property type="match status" value="1"/>
</dbReference>
<organism evidence="2 3">
    <name type="scientific">Gracilibacillus salinarum</name>
    <dbReference type="NCBI Taxonomy" id="2932255"/>
    <lineage>
        <taxon>Bacteria</taxon>
        <taxon>Bacillati</taxon>
        <taxon>Bacillota</taxon>
        <taxon>Bacilli</taxon>
        <taxon>Bacillales</taxon>
        <taxon>Bacillaceae</taxon>
        <taxon>Gracilibacillus</taxon>
    </lineage>
</organism>
<dbReference type="EMBL" id="CP095071">
    <property type="protein sequence ID" value="UOQ86210.1"/>
    <property type="molecule type" value="Genomic_DNA"/>
</dbReference>
<dbReference type="SUPFAM" id="SSF47413">
    <property type="entry name" value="lambda repressor-like DNA-binding domains"/>
    <property type="match status" value="1"/>
</dbReference>
<sequence length="72" mass="8328">MRQIKLTLDGHIKRLGYSQKEFAELSGLRTATISQLVNNKYDRIQLAHLLTVMETLKITDFNEILTIEEPPE</sequence>
<evidence type="ECO:0000313" key="3">
    <source>
        <dbReference type="Proteomes" id="UP000831537"/>
    </source>
</evidence>
<dbReference type="PROSITE" id="PS50943">
    <property type="entry name" value="HTH_CROC1"/>
    <property type="match status" value="1"/>
</dbReference>
<dbReference type="InterPro" id="IPR010982">
    <property type="entry name" value="Lambda_DNA-bd_dom_sf"/>
</dbReference>